<organism evidence="6 7">
    <name type="scientific">Ignisphaera aggregans</name>
    <dbReference type="NCBI Taxonomy" id="334771"/>
    <lineage>
        <taxon>Archaea</taxon>
        <taxon>Thermoproteota</taxon>
        <taxon>Thermoprotei</taxon>
        <taxon>Desulfurococcales</taxon>
        <taxon>Desulfurococcaceae</taxon>
        <taxon>Ignisphaera</taxon>
    </lineage>
</organism>
<comment type="caution">
    <text evidence="6">The sequence shown here is derived from an EMBL/GenBank/DDBJ whole genome shotgun (WGS) entry which is preliminary data.</text>
</comment>
<evidence type="ECO:0000256" key="1">
    <source>
        <dbReference type="ARBA" id="ARBA00022485"/>
    </source>
</evidence>
<evidence type="ECO:0000256" key="4">
    <source>
        <dbReference type="ARBA" id="ARBA00023014"/>
    </source>
</evidence>
<keyword evidence="1" id="KW-0004">4Fe-4S</keyword>
<dbReference type="InterPro" id="IPR007202">
    <property type="entry name" value="4Fe-4S_dom"/>
</dbReference>
<keyword evidence="4" id="KW-0411">Iron-sulfur</keyword>
<evidence type="ECO:0000256" key="2">
    <source>
        <dbReference type="ARBA" id="ARBA00022723"/>
    </source>
</evidence>
<dbReference type="AlphaFoldDB" id="A0A832YYI1"/>
<dbReference type="PROSITE" id="PS51656">
    <property type="entry name" value="4FE4S"/>
    <property type="match status" value="1"/>
</dbReference>
<evidence type="ECO:0000259" key="5">
    <source>
        <dbReference type="PROSITE" id="PS51656"/>
    </source>
</evidence>
<dbReference type="GO" id="GO:0051539">
    <property type="term" value="F:4 iron, 4 sulfur cluster binding"/>
    <property type="evidence" value="ECO:0007669"/>
    <property type="project" value="UniProtKB-KW"/>
</dbReference>
<protein>
    <recommendedName>
        <fullName evidence="5">4Fe-4S domain-containing protein</fullName>
    </recommendedName>
</protein>
<dbReference type="GO" id="GO:0046872">
    <property type="term" value="F:metal ion binding"/>
    <property type="evidence" value="ECO:0007669"/>
    <property type="project" value="UniProtKB-KW"/>
</dbReference>
<dbReference type="Gene3D" id="1.10.15.40">
    <property type="entry name" value="Electron transport complex subunit B, putative Fe-S cluster"/>
    <property type="match status" value="1"/>
</dbReference>
<sequence length="125" mass="14392">MVSASDRVVEECKSRGYPAYRIDSDELPQLVVNRALEYIISQLPKTDCGYCGYSTCRGFVEAFLRGRTSSWCPRSSEIRLRIDGVEIPMNPFVRNVLRNIVLGFLNSLKNVPEKRQRIDIEIELY</sequence>
<keyword evidence="2" id="KW-0479">Metal-binding</keyword>
<evidence type="ECO:0000313" key="7">
    <source>
        <dbReference type="Proteomes" id="UP000605805"/>
    </source>
</evidence>
<accession>A0A832YYI1</accession>
<keyword evidence="3" id="KW-0408">Iron</keyword>
<proteinExistence type="predicted"/>
<reference evidence="6" key="1">
    <citation type="journal article" date="2020" name="ISME J.">
        <title>Gammaproteobacteria mediating utilization of methyl-, sulfur- and petroleum organic compounds in deep ocean hydrothermal plumes.</title>
        <authorList>
            <person name="Zhou Z."/>
            <person name="Liu Y."/>
            <person name="Pan J."/>
            <person name="Cron B.R."/>
            <person name="Toner B.M."/>
            <person name="Anantharaman K."/>
            <person name="Breier J.A."/>
            <person name="Dick G.J."/>
            <person name="Li M."/>
        </authorList>
    </citation>
    <scope>NUCLEOTIDE SEQUENCE</scope>
    <source>
        <strain evidence="6">SZUA-1435</strain>
    </source>
</reference>
<dbReference type="Pfam" id="PF04060">
    <property type="entry name" value="FeS"/>
    <property type="match status" value="1"/>
</dbReference>
<dbReference type="Proteomes" id="UP000605805">
    <property type="component" value="Unassembled WGS sequence"/>
</dbReference>
<gene>
    <name evidence="6" type="ORF">EYH02_05730</name>
</gene>
<dbReference type="EMBL" id="DQTV01000114">
    <property type="protein sequence ID" value="HIP57543.1"/>
    <property type="molecule type" value="Genomic_DNA"/>
</dbReference>
<name>A0A832YYI1_9CREN</name>
<evidence type="ECO:0000256" key="3">
    <source>
        <dbReference type="ARBA" id="ARBA00023004"/>
    </source>
</evidence>
<feature type="domain" description="4Fe-4S" evidence="5">
    <location>
        <begin position="30"/>
        <end position="89"/>
    </location>
</feature>
<evidence type="ECO:0000313" key="6">
    <source>
        <dbReference type="EMBL" id="HIP57543.1"/>
    </source>
</evidence>